<dbReference type="RefSeq" id="WP_021693534.1">
    <property type="nucleotide sequence ID" value="NZ_BATB01000014.1"/>
</dbReference>
<reference evidence="2" key="1">
    <citation type="journal article" date="2013" name="Genome Announc.">
        <title>Draft Genome Sequence of Loktanella cinnabarina LL-001T, Isolated from Deep-Sea Floor Sediment.</title>
        <authorList>
            <person name="Nishi S."/>
            <person name="Tsubouchi T."/>
            <person name="Takaki Y."/>
            <person name="Koyanagi R."/>
            <person name="Satoh N."/>
            <person name="Maruyama T."/>
            <person name="Hatada Y."/>
        </authorList>
    </citation>
    <scope>NUCLEOTIDE SEQUENCE [LARGE SCALE GENOMIC DNA]</scope>
    <source>
        <strain evidence="2">LL-001</strain>
    </source>
</reference>
<keyword evidence="1" id="KW-0812">Transmembrane</keyword>
<feature type="transmembrane region" description="Helical" evidence="1">
    <location>
        <begin position="40"/>
        <end position="60"/>
    </location>
</feature>
<comment type="caution">
    <text evidence="2">The sequence shown here is derived from an EMBL/GenBank/DDBJ whole genome shotgun (WGS) entry which is preliminary data.</text>
</comment>
<evidence type="ECO:0000313" key="2">
    <source>
        <dbReference type="EMBL" id="GAD55430.1"/>
    </source>
</evidence>
<keyword evidence="1" id="KW-1133">Transmembrane helix</keyword>
<sequence length="220" mass="23886">MLDLIRPIHAFAIACIALALGVAAGLALGDLDNQFRESGIVTYTSAALLALTAATSLRIGRLRRDGAGLSWRDPRIVWVAIGLGFIWLALDDLAQIHENLDRLLHRLAGIEETSLTDRLDDVIILAYGFIGAGVMWVCRSELRRFPQMLGWLGIGAALLVLQVALDMLLNDEAWVLFTGFSTARPDLAHDLGEIAEESVKLLAEAAFLSGFIRVRQGLAA</sequence>
<evidence type="ECO:0000313" key="3">
    <source>
        <dbReference type="Proteomes" id="UP000016566"/>
    </source>
</evidence>
<proteinExistence type="predicted"/>
<name>U2Z234_9RHOB</name>
<accession>U2Z234</accession>
<feature type="transmembrane region" description="Helical" evidence="1">
    <location>
        <begin position="7"/>
        <end position="28"/>
    </location>
</feature>
<organism evidence="2 3">
    <name type="scientific">Limimaricola cinnabarinus LL-001</name>
    <dbReference type="NCBI Taxonomy" id="1337093"/>
    <lineage>
        <taxon>Bacteria</taxon>
        <taxon>Pseudomonadati</taxon>
        <taxon>Pseudomonadota</taxon>
        <taxon>Alphaproteobacteria</taxon>
        <taxon>Rhodobacterales</taxon>
        <taxon>Paracoccaceae</taxon>
        <taxon>Limimaricola</taxon>
    </lineage>
</organism>
<protein>
    <recommendedName>
        <fullName evidence="4">Integral membrane protein</fullName>
    </recommendedName>
</protein>
<dbReference type="AlphaFoldDB" id="U2Z234"/>
<gene>
    <name evidence="2" type="ORF">MBELCI_1482</name>
</gene>
<feature type="transmembrane region" description="Helical" evidence="1">
    <location>
        <begin position="150"/>
        <end position="169"/>
    </location>
</feature>
<dbReference type="eggNOG" id="ENOG50330VA">
    <property type="taxonomic scope" value="Bacteria"/>
</dbReference>
<dbReference type="STRING" id="1337093.MBELCI_1482"/>
<evidence type="ECO:0000256" key="1">
    <source>
        <dbReference type="SAM" id="Phobius"/>
    </source>
</evidence>
<feature type="transmembrane region" description="Helical" evidence="1">
    <location>
        <begin position="72"/>
        <end position="90"/>
    </location>
</feature>
<keyword evidence="3" id="KW-1185">Reference proteome</keyword>
<evidence type="ECO:0008006" key="4">
    <source>
        <dbReference type="Google" id="ProtNLM"/>
    </source>
</evidence>
<keyword evidence="1" id="KW-0472">Membrane</keyword>
<dbReference type="Proteomes" id="UP000016566">
    <property type="component" value="Unassembled WGS sequence"/>
</dbReference>
<dbReference type="OrthoDB" id="5457317at2"/>
<dbReference type="EMBL" id="BATB01000014">
    <property type="protein sequence ID" value="GAD55430.1"/>
    <property type="molecule type" value="Genomic_DNA"/>
</dbReference>
<feature type="transmembrane region" description="Helical" evidence="1">
    <location>
        <begin position="122"/>
        <end position="138"/>
    </location>
</feature>